<evidence type="ECO:0000313" key="2">
    <source>
        <dbReference type="Proteomes" id="UP000007797"/>
    </source>
</evidence>
<dbReference type="RefSeq" id="XP_004354666.1">
    <property type="nucleotide sequence ID" value="XM_004354614.1"/>
</dbReference>
<evidence type="ECO:0000313" key="1">
    <source>
        <dbReference type="EMBL" id="EGG16282.1"/>
    </source>
</evidence>
<name>F4Q7A0_CACFS</name>
<accession>F4Q7A0</accession>
<gene>
    <name evidence="1" type="ORF">DFA_09312</name>
</gene>
<organism evidence="1 2">
    <name type="scientific">Cavenderia fasciculata</name>
    <name type="common">Slime mold</name>
    <name type="synonym">Dictyostelium fasciculatum</name>
    <dbReference type="NCBI Taxonomy" id="261658"/>
    <lineage>
        <taxon>Eukaryota</taxon>
        <taxon>Amoebozoa</taxon>
        <taxon>Evosea</taxon>
        <taxon>Eumycetozoa</taxon>
        <taxon>Dictyostelia</taxon>
        <taxon>Acytosteliales</taxon>
        <taxon>Cavenderiaceae</taxon>
        <taxon>Cavenderia</taxon>
    </lineage>
</organism>
<keyword evidence="2" id="KW-1185">Reference proteome</keyword>
<dbReference type="AlphaFoldDB" id="F4Q7A0"/>
<proteinExistence type="predicted"/>
<dbReference type="Proteomes" id="UP000007797">
    <property type="component" value="Unassembled WGS sequence"/>
</dbReference>
<dbReference type="KEGG" id="dfa:DFA_09312"/>
<protein>
    <recommendedName>
        <fullName evidence="3">F-box domain-containing protein</fullName>
    </recommendedName>
</protein>
<evidence type="ECO:0008006" key="3">
    <source>
        <dbReference type="Google" id="ProtNLM"/>
    </source>
</evidence>
<reference evidence="2" key="1">
    <citation type="journal article" date="2011" name="Genome Res.">
        <title>Phylogeny-wide analysis of social amoeba genomes highlights ancient origins for complex intercellular communication.</title>
        <authorList>
            <person name="Heidel A.J."/>
            <person name="Lawal H.M."/>
            <person name="Felder M."/>
            <person name="Schilde C."/>
            <person name="Helps N.R."/>
            <person name="Tunggal B."/>
            <person name="Rivero F."/>
            <person name="John U."/>
            <person name="Schleicher M."/>
            <person name="Eichinger L."/>
            <person name="Platzer M."/>
            <person name="Noegel A.A."/>
            <person name="Schaap P."/>
            <person name="Gloeckner G."/>
        </authorList>
    </citation>
    <scope>NUCLEOTIDE SEQUENCE [LARGE SCALE GENOMIC DNA]</scope>
    <source>
        <strain evidence="2">SH3</strain>
    </source>
</reference>
<dbReference type="GeneID" id="14868354"/>
<dbReference type="EMBL" id="GL883024">
    <property type="protein sequence ID" value="EGG16282.1"/>
    <property type="molecule type" value="Genomic_DNA"/>
</dbReference>
<sequence>MLLPATVQLHILSHINFRDLLQRKRVKSKSNSTTTTTDDGCVKPAQQSLAIALVSKRCKPVGTRVVRRSRLDIHLISLVADRACKDDHKAQRQ</sequence>